<name>A0ACC5R1E2_9HYPH</name>
<evidence type="ECO:0000313" key="2">
    <source>
        <dbReference type="Proteomes" id="UP000616151"/>
    </source>
</evidence>
<gene>
    <name evidence="1" type="ORF">JHL16_08855</name>
</gene>
<dbReference type="EMBL" id="JAENHL010000006">
    <property type="protein sequence ID" value="MBK1866458.1"/>
    <property type="molecule type" value="Genomic_DNA"/>
</dbReference>
<sequence length="120" mass="13497">MLRTFVVGGVLVLAAFAGVPQSAKADTRIGVTINEGWVPTQYYPDDPDDDYDADEDYISCGEGRQVVRDEGFRRVRAVRCGGEVYRYEAVKRYRLWSVKVSARSGRIVSARVIGNYGDYY</sequence>
<reference evidence="1" key="1">
    <citation type="submission" date="2021-01" db="EMBL/GenBank/DDBJ databases">
        <authorList>
            <person name="Sun Q."/>
        </authorList>
    </citation>
    <scope>NUCLEOTIDE SEQUENCE</scope>
    <source>
        <strain evidence="1">YIM B02566</strain>
    </source>
</reference>
<comment type="caution">
    <text evidence="1">The sequence shown here is derived from an EMBL/GenBank/DDBJ whole genome shotgun (WGS) entry which is preliminary data.</text>
</comment>
<accession>A0ACC5R1E2</accession>
<organism evidence="1 2">
    <name type="scientific">Taklimakanibacter albus</name>
    <dbReference type="NCBI Taxonomy" id="2800327"/>
    <lineage>
        <taxon>Bacteria</taxon>
        <taxon>Pseudomonadati</taxon>
        <taxon>Pseudomonadota</taxon>
        <taxon>Alphaproteobacteria</taxon>
        <taxon>Hyphomicrobiales</taxon>
        <taxon>Aestuariivirgaceae</taxon>
        <taxon>Taklimakanibacter</taxon>
    </lineage>
</organism>
<dbReference type="Proteomes" id="UP000616151">
    <property type="component" value="Unassembled WGS sequence"/>
</dbReference>
<keyword evidence="2" id="KW-1185">Reference proteome</keyword>
<proteinExistence type="predicted"/>
<protein>
    <submittedName>
        <fullName evidence="1">Uncharacterized protein</fullName>
    </submittedName>
</protein>
<evidence type="ECO:0000313" key="1">
    <source>
        <dbReference type="EMBL" id="MBK1866458.1"/>
    </source>
</evidence>